<name>A0A1I0X3A1_9CLOT</name>
<dbReference type="PANTHER" id="PTHR42954:SF2">
    <property type="entry name" value="FE(2+) TRANSPORT PROTEIN A"/>
    <property type="match status" value="1"/>
</dbReference>
<dbReference type="STRING" id="84698.SAMN04488528_10074"/>
<keyword evidence="4" id="KW-1185">Reference proteome</keyword>
<proteinExistence type="predicted"/>
<evidence type="ECO:0000313" key="4">
    <source>
        <dbReference type="Proteomes" id="UP000198619"/>
    </source>
</evidence>
<protein>
    <submittedName>
        <fullName evidence="3">Ferrous iron transport protein A</fullName>
    </submittedName>
</protein>
<dbReference type="InterPro" id="IPR052713">
    <property type="entry name" value="FeoA"/>
</dbReference>
<sequence>MSILSDVNIGNLVVVSENNAKNPLKERLLSLGITNGAYIEVLRKGPKNNLTVYRIRGAMIALRSEEASLINVSLVI</sequence>
<dbReference type="Pfam" id="PF04023">
    <property type="entry name" value="FeoA"/>
    <property type="match status" value="1"/>
</dbReference>
<evidence type="ECO:0000256" key="1">
    <source>
        <dbReference type="ARBA" id="ARBA00023004"/>
    </source>
</evidence>
<dbReference type="PANTHER" id="PTHR42954">
    <property type="entry name" value="FE(2+) TRANSPORT PROTEIN A"/>
    <property type="match status" value="1"/>
</dbReference>
<accession>A0A1I0X3A1</accession>
<dbReference type="SMART" id="SM00899">
    <property type="entry name" value="FeoA"/>
    <property type="match status" value="1"/>
</dbReference>
<organism evidence="3 4">
    <name type="scientific">Clostridium frigidicarnis</name>
    <dbReference type="NCBI Taxonomy" id="84698"/>
    <lineage>
        <taxon>Bacteria</taxon>
        <taxon>Bacillati</taxon>
        <taxon>Bacillota</taxon>
        <taxon>Clostridia</taxon>
        <taxon>Eubacteriales</taxon>
        <taxon>Clostridiaceae</taxon>
        <taxon>Clostridium</taxon>
    </lineage>
</organism>
<dbReference type="EMBL" id="FOKI01000007">
    <property type="protein sequence ID" value="SFA94836.1"/>
    <property type="molecule type" value="Genomic_DNA"/>
</dbReference>
<dbReference type="AlphaFoldDB" id="A0A1I0X3A1"/>
<dbReference type="GO" id="GO:0046914">
    <property type="term" value="F:transition metal ion binding"/>
    <property type="evidence" value="ECO:0007669"/>
    <property type="project" value="InterPro"/>
</dbReference>
<dbReference type="InterPro" id="IPR038157">
    <property type="entry name" value="FeoA_core_dom"/>
</dbReference>
<dbReference type="SUPFAM" id="SSF50037">
    <property type="entry name" value="C-terminal domain of transcriptional repressors"/>
    <property type="match status" value="1"/>
</dbReference>
<dbReference type="Gene3D" id="2.30.30.90">
    <property type="match status" value="1"/>
</dbReference>
<reference evidence="3 4" key="1">
    <citation type="submission" date="2016-10" db="EMBL/GenBank/DDBJ databases">
        <authorList>
            <person name="de Groot N.N."/>
        </authorList>
    </citation>
    <scope>NUCLEOTIDE SEQUENCE [LARGE SCALE GENOMIC DNA]</scope>
    <source>
        <strain evidence="3 4">DSM 12271</strain>
    </source>
</reference>
<feature type="domain" description="Ferrous iron transporter FeoA-like" evidence="2">
    <location>
        <begin position="2"/>
        <end position="74"/>
    </location>
</feature>
<dbReference type="RefSeq" id="WP_090039654.1">
    <property type="nucleotide sequence ID" value="NZ_FOKI01000007.1"/>
</dbReference>
<evidence type="ECO:0000259" key="2">
    <source>
        <dbReference type="SMART" id="SM00899"/>
    </source>
</evidence>
<dbReference type="InterPro" id="IPR007167">
    <property type="entry name" value="Fe-transptr_FeoA-like"/>
</dbReference>
<dbReference type="OrthoDB" id="9811076at2"/>
<keyword evidence="1" id="KW-0408">Iron</keyword>
<dbReference type="InterPro" id="IPR008988">
    <property type="entry name" value="Transcriptional_repressor_C"/>
</dbReference>
<evidence type="ECO:0000313" key="3">
    <source>
        <dbReference type="EMBL" id="SFA94836.1"/>
    </source>
</evidence>
<dbReference type="Proteomes" id="UP000198619">
    <property type="component" value="Unassembled WGS sequence"/>
</dbReference>
<gene>
    <name evidence="3" type="ORF">SAMN04488528_10074</name>
</gene>